<dbReference type="GO" id="GO:0005975">
    <property type="term" value="P:carbohydrate metabolic process"/>
    <property type="evidence" value="ECO:0007669"/>
    <property type="project" value="InterPro"/>
</dbReference>
<dbReference type="SUPFAM" id="SSF51569">
    <property type="entry name" value="Aldolase"/>
    <property type="match status" value="1"/>
</dbReference>
<dbReference type="InterPro" id="IPR004732">
    <property type="entry name" value="Transaldolase_2"/>
</dbReference>
<evidence type="ECO:0000256" key="7">
    <source>
        <dbReference type="ARBA" id="ARBA00023126"/>
    </source>
</evidence>
<keyword evidence="8" id="KW-0704">Schiff base</keyword>
<dbReference type="HAMAP" id="MF_00493">
    <property type="entry name" value="Transaldolase_2"/>
    <property type="match status" value="1"/>
</dbReference>
<dbReference type="InterPro" id="IPR013785">
    <property type="entry name" value="Aldolase_TIM"/>
</dbReference>
<evidence type="ECO:0000256" key="6">
    <source>
        <dbReference type="ARBA" id="ARBA00022679"/>
    </source>
</evidence>
<name>A0A6J6N6H2_9ZZZZ</name>
<dbReference type="InterPro" id="IPR018225">
    <property type="entry name" value="Transaldolase_AS"/>
</dbReference>
<keyword evidence="6" id="KW-0808">Transferase</keyword>
<reference evidence="10" key="1">
    <citation type="submission" date="2020-05" db="EMBL/GenBank/DDBJ databases">
        <authorList>
            <person name="Chiriac C."/>
            <person name="Salcher M."/>
            <person name="Ghai R."/>
            <person name="Kavagutti S V."/>
        </authorList>
    </citation>
    <scope>NUCLEOTIDE SEQUENCE</scope>
</reference>
<dbReference type="AlphaFoldDB" id="A0A6J6N6H2"/>
<dbReference type="CDD" id="cd00955">
    <property type="entry name" value="Transaldolase_like"/>
    <property type="match status" value="1"/>
</dbReference>
<protein>
    <submittedName>
        <fullName evidence="10">Unannotated protein</fullName>
    </submittedName>
</protein>
<dbReference type="EMBL" id="CAEZXM010000015">
    <property type="protein sequence ID" value="CAB4680193.1"/>
    <property type="molecule type" value="Genomic_DNA"/>
</dbReference>
<dbReference type="GO" id="GO:0005737">
    <property type="term" value="C:cytoplasm"/>
    <property type="evidence" value="ECO:0007669"/>
    <property type="project" value="UniProtKB-SubCell"/>
</dbReference>
<dbReference type="NCBIfam" id="TIGR00876">
    <property type="entry name" value="tal_mycobact"/>
    <property type="match status" value="1"/>
</dbReference>
<evidence type="ECO:0000256" key="2">
    <source>
        <dbReference type="ARBA" id="ARBA00004496"/>
    </source>
</evidence>
<dbReference type="Pfam" id="PF00923">
    <property type="entry name" value="TAL_FSA"/>
    <property type="match status" value="1"/>
</dbReference>
<dbReference type="NCBIfam" id="NF002881">
    <property type="entry name" value="PRK03343.1"/>
    <property type="match status" value="1"/>
</dbReference>
<dbReference type="PANTHER" id="PTHR10683:SF31">
    <property type="entry name" value="TRANSALDOLASE"/>
    <property type="match status" value="1"/>
</dbReference>
<organism evidence="10">
    <name type="scientific">freshwater metagenome</name>
    <dbReference type="NCBI Taxonomy" id="449393"/>
    <lineage>
        <taxon>unclassified sequences</taxon>
        <taxon>metagenomes</taxon>
        <taxon>ecological metagenomes</taxon>
    </lineage>
</organism>
<dbReference type="PROSITE" id="PS00958">
    <property type="entry name" value="TRANSALDOLASE_2"/>
    <property type="match status" value="1"/>
</dbReference>
<evidence type="ECO:0000313" key="10">
    <source>
        <dbReference type="EMBL" id="CAB4680193.1"/>
    </source>
</evidence>
<comment type="pathway">
    <text evidence="3">Carbohydrate degradation; pentose phosphate pathway.</text>
</comment>
<comment type="similarity">
    <text evidence="4">Belongs to the transaldolase family. Type 2 subfamily.</text>
</comment>
<comment type="function">
    <text evidence="1">Transaldolase is important for the balance of metabolites in the pentose-phosphate pathway.</text>
</comment>
<evidence type="ECO:0000256" key="1">
    <source>
        <dbReference type="ARBA" id="ARBA00003518"/>
    </source>
</evidence>
<gene>
    <name evidence="10" type="ORF">UFOPK2366_00150</name>
</gene>
<evidence type="ECO:0000256" key="3">
    <source>
        <dbReference type="ARBA" id="ARBA00004959"/>
    </source>
</evidence>
<dbReference type="Gene3D" id="3.20.20.70">
    <property type="entry name" value="Aldolase class I"/>
    <property type="match status" value="1"/>
</dbReference>
<proteinExistence type="inferred from homology"/>
<dbReference type="UniPathway" id="UPA00115"/>
<evidence type="ECO:0000256" key="9">
    <source>
        <dbReference type="ARBA" id="ARBA00048810"/>
    </source>
</evidence>
<evidence type="ECO:0000256" key="5">
    <source>
        <dbReference type="ARBA" id="ARBA00022490"/>
    </source>
</evidence>
<sequence length="371" mass="39950">MDRLVHLADDFGQSPWLDNLKRSYITSGQLQDLVDRGVRGLTSNPTIFQKAIQGSPDYDEQFSALAAGAPHPIIDDYWAMVLHDINSALDIFEPVYAATSGLDGYVSVEVDPGLAHDSAGTEIAARALSERVNRHNLMVKVPATNAGLPAIEQMIAEGRSINVTLIFSLERYAAVVEAYISGLERLAAASAGDLSSVASVASFFISRVDSEIDKRLDAMGSSQALALRGKAAVAQGKLAYQMFQQAFSGPRWQALADRGARVQRPLWASTSTKNPAYPDTLYVDELIGPHTVNTLPDATLEAFADHGNLVRRVDADVDQAENAWRDLAAVGIDLAGIAEQLETEGVASFQASFNELLEALEVKAASLRHNA</sequence>
<evidence type="ECO:0000256" key="4">
    <source>
        <dbReference type="ARBA" id="ARBA00008426"/>
    </source>
</evidence>
<dbReference type="GO" id="GO:0004801">
    <property type="term" value="F:transaldolase activity"/>
    <property type="evidence" value="ECO:0007669"/>
    <property type="project" value="UniProtKB-EC"/>
</dbReference>
<dbReference type="PIRSF" id="PIRSF036915">
    <property type="entry name" value="Trnald_Bac_Plnt"/>
    <property type="match status" value="1"/>
</dbReference>
<evidence type="ECO:0000256" key="8">
    <source>
        <dbReference type="ARBA" id="ARBA00023270"/>
    </source>
</evidence>
<comment type="catalytic activity">
    <reaction evidence="9">
        <text>D-sedoheptulose 7-phosphate + D-glyceraldehyde 3-phosphate = D-erythrose 4-phosphate + beta-D-fructose 6-phosphate</text>
        <dbReference type="Rhea" id="RHEA:17053"/>
        <dbReference type="ChEBI" id="CHEBI:16897"/>
        <dbReference type="ChEBI" id="CHEBI:57483"/>
        <dbReference type="ChEBI" id="CHEBI:57634"/>
        <dbReference type="ChEBI" id="CHEBI:59776"/>
        <dbReference type="EC" id="2.2.1.2"/>
    </reaction>
</comment>
<comment type="subcellular location">
    <subcellularLocation>
        <location evidence="2">Cytoplasm</location>
    </subcellularLocation>
</comment>
<dbReference type="InterPro" id="IPR001585">
    <property type="entry name" value="TAL/FSA"/>
</dbReference>
<keyword evidence="7" id="KW-0570">Pentose shunt</keyword>
<keyword evidence="5" id="KW-0963">Cytoplasm</keyword>
<dbReference type="GO" id="GO:0006098">
    <property type="term" value="P:pentose-phosphate shunt"/>
    <property type="evidence" value="ECO:0007669"/>
    <property type="project" value="UniProtKB-UniPathway"/>
</dbReference>
<accession>A0A6J6N6H2</accession>
<dbReference type="PANTHER" id="PTHR10683">
    <property type="entry name" value="TRANSALDOLASE"/>
    <property type="match status" value="1"/>
</dbReference>